<reference evidence="1 2" key="1">
    <citation type="submission" date="2024-04" db="EMBL/GenBank/DDBJ databases">
        <authorList>
            <person name="Fracassetti M."/>
        </authorList>
    </citation>
    <scope>NUCLEOTIDE SEQUENCE [LARGE SCALE GENOMIC DNA]</scope>
</reference>
<sequence length="66" mass="7608">MIKIRSKSEFVDWGLWLGSNCLCNHPQYAAQVIKALQLREELPERAREPDCRVSSLFGRKLCSDTL</sequence>
<name>A0AAV2FET7_9ROSI</name>
<accession>A0AAV2FET7</accession>
<evidence type="ECO:0000313" key="1">
    <source>
        <dbReference type="EMBL" id="CAL1396810.1"/>
    </source>
</evidence>
<dbReference type="EMBL" id="OZ034819">
    <property type="protein sequence ID" value="CAL1396810.1"/>
    <property type="molecule type" value="Genomic_DNA"/>
</dbReference>
<dbReference type="Proteomes" id="UP001497516">
    <property type="component" value="Chromosome 6"/>
</dbReference>
<keyword evidence="2" id="KW-1185">Reference proteome</keyword>
<dbReference type="AlphaFoldDB" id="A0AAV2FET7"/>
<protein>
    <submittedName>
        <fullName evidence="1">Uncharacterized protein</fullName>
    </submittedName>
</protein>
<proteinExistence type="predicted"/>
<evidence type="ECO:0000313" key="2">
    <source>
        <dbReference type="Proteomes" id="UP001497516"/>
    </source>
</evidence>
<organism evidence="1 2">
    <name type="scientific">Linum trigynum</name>
    <dbReference type="NCBI Taxonomy" id="586398"/>
    <lineage>
        <taxon>Eukaryota</taxon>
        <taxon>Viridiplantae</taxon>
        <taxon>Streptophyta</taxon>
        <taxon>Embryophyta</taxon>
        <taxon>Tracheophyta</taxon>
        <taxon>Spermatophyta</taxon>
        <taxon>Magnoliopsida</taxon>
        <taxon>eudicotyledons</taxon>
        <taxon>Gunneridae</taxon>
        <taxon>Pentapetalae</taxon>
        <taxon>rosids</taxon>
        <taxon>fabids</taxon>
        <taxon>Malpighiales</taxon>
        <taxon>Linaceae</taxon>
        <taxon>Linum</taxon>
    </lineage>
</organism>
<gene>
    <name evidence="1" type="ORF">LTRI10_LOCUS37157</name>
</gene>